<dbReference type="Proteomes" id="UP000054560">
    <property type="component" value="Unassembled WGS sequence"/>
</dbReference>
<feature type="region of interest" description="Disordered" evidence="3">
    <location>
        <begin position="111"/>
        <end position="131"/>
    </location>
</feature>
<evidence type="ECO:0000256" key="1">
    <source>
        <dbReference type="ARBA" id="ARBA00022443"/>
    </source>
</evidence>
<dbReference type="PANTHER" id="PTHR45827">
    <property type="entry name" value="SORTING NEXIN"/>
    <property type="match status" value="1"/>
</dbReference>
<evidence type="ECO:0000259" key="4">
    <source>
        <dbReference type="PROSITE" id="PS50002"/>
    </source>
</evidence>
<gene>
    <name evidence="5" type="ORF">SARC_03877</name>
</gene>
<evidence type="ECO:0000256" key="3">
    <source>
        <dbReference type="SAM" id="MobiDB-lite"/>
    </source>
</evidence>
<dbReference type="AlphaFoldDB" id="A0A0L0G450"/>
<name>A0A0L0G450_9EUKA</name>
<dbReference type="GeneID" id="25904381"/>
<dbReference type="Gene3D" id="2.30.30.40">
    <property type="entry name" value="SH3 Domains"/>
    <property type="match status" value="1"/>
</dbReference>
<dbReference type="OrthoDB" id="10255964at2759"/>
<reference evidence="5 6" key="1">
    <citation type="submission" date="2011-02" db="EMBL/GenBank/DDBJ databases">
        <title>The Genome Sequence of Sphaeroforma arctica JP610.</title>
        <authorList>
            <consortium name="The Broad Institute Genome Sequencing Platform"/>
            <person name="Russ C."/>
            <person name="Cuomo C."/>
            <person name="Young S.K."/>
            <person name="Zeng Q."/>
            <person name="Gargeya S."/>
            <person name="Alvarado L."/>
            <person name="Berlin A."/>
            <person name="Chapman S.B."/>
            <person name="Chen Z."/>
            <person name="Freedman E."/>
            <person name="Gellesch M."/>
            <person name="Goldberg J."/>
            <person name="Griggs A."/>
            <person name="Gujja S."/>
            <person name="Heilman E."/>
            <person name="Heiman D."/>
            <person name="Howarth C."/>
            <person name="Mehta T."/>
            <person name="Neiman D."/>
            <person name="Pearson M."/>
            <person name="Roberts A."/>
            <person name="Saif S."/>
            <person name="Shea T."/>
            <person name="Shenoy N."/>
            <person name="Sisk P."/>
            <person name="Stolte C."/>
            <person name="Sykes S."/>
            <person name="White J."/>
            <person name="Yandava C."/>
            <person name="Burger G."/>
            <person name="Gray M.W."/>
            <person name="Holland P.W.H."/>
            <person name="King N."/>
            <person name="Lang F.B.F."/>
            <person name="Roger A.J."/>
            <person name="Ruiz-Trillo I."/>
            <person name="Haas B."/>
            <person name="Nusbaum C."/>
            <person name="Birren B."/>
        </authorList>
    </citation>
    <scope>NUCLEOTIDE SEQUENCE [LARGE SCALE GENOMIC DNA]</scope>
    <source>
        <strain evidence="5 6">JP610</strain>
    </source>
</reference>
<dbReference type="GO" id="GO:0097320">
    <property type="term" value="P:plasma membrane tubulation"/>
    <property type="evidence" value="ECO:0007669"/>
    <property type="project" value="TreeGrafter"/>
</dbReference>
<dbReference type="GO" id="GO:0016197">
    <property type="term" value="P:endosomal transport"/>
    <property type="evidence" value="ECO:0007669"/>
    <property type="project" value="TreeGrafter"/>
</dbReference>
<proteinExistence type="predicted"/>
<dbReference type="CDD" id="cd00174">
    <property type="entry name" value="SH3"/>
    <property type="match status" value="1"/>
</dbReference>
<dbReference type="InterPro" id="IPR036028">
    <property type="entry name" value="SH3-like_dom_sf"/>
</dbReference>
<dbReference type="EMBL" id="KQ241803">
    <property type="protein sequence ID" value="KNC83887.1"/>
    <property type="molecule type" value="Genomic_DNA"/>
</dbReference>
<dbReference type="STRING" id="667725.A0A0L0G450"/>
<organism evidence="5 6">
    <name type="scientific">Sphaeroforma arctica JP610</name>
    <dbReference type="NCBI Taxonomy" id="667725"/>
    <lineage>
        <taxon>Eukaryota</taxon>
        <taxon>Ichthyosporea</taxon>
        <taxon>Ichthyophonida</taxon>
        <taxon>Sphaeroforma</taxon>
    </lineage>
</organism>
<dbReference type="PRINTS" id="PR00452">
    <property type="entry name" value="SH3DOMAIN"/>
</dbReference>
<dbReference type="GO" id="GO:0031410">
    <property type="term" value="C:cytoplasmic vesicle"/>
    <property type="evidence" value="ECO:0007669"/>
    <property type="project" value="TreeGrafter"/>
</dbReference>
<dbReference type="PANTHER" id="PTHR45827:SF1">
    <property type="entry name" value="SORTING NEXIN"/>
    <property type="match status" value="1"/>
</dbReference>
<keyword evidence="6" id="KW-1185">Reference proteome</keyword>
<dbReference type="RefSeq" id="XP_014157789.1">
    <property type="nucleotide sequence ID" value="XM_014302314.1"/>
</dbReference>
<dbReference type="eggNOG" id="KOG2528">
    <property type="taxonomic scope" value="Eukaryota"/>
</dbReference>
<keyword evidence="1 2" id="KW-0728">SH3 domain</keyword>
<dbReference type="InterPro" id="IPR001452">
    <property type="entry name" value="SH3_domain"/>
</dbReference>
<dbReference type="GO" id="GO:0035091">
    <property type="term" value="F:phosphatidylinositol binding"/>
    <property type="evidence" value="ECO:0007669"/>
    <property type="project" value="TreeGrafter"/>
</dbReference>
<accession>A0A0L0G450</accession>
<dbReference type="Pfam" id="PF07653">
    <property type="entry name" value="SH3_2"/>
    <property type="match status" value="1"/>
</dbReference>
<protein>
    <recommendedName>
        <fullName evidence="4">SH3 domain-containing protein</fullName>
    </recommendedName>
</protein>
<evidence type="ECO:0000313" key="5">
    <source>
        <dbReference type="EMBL" id="KNC83887.1"/>
    </source>
</evidence>
<dbReference type="GO" id="GO:0005886">
    <property type="term" value="C:plasma membrane"/>
    <property type="evidence" value="ECO:0007669"/>
    <property type="project" value="TreeGrafter"/>
</dbReference>
<dbReference type="SMART" id="SM00326">
    <property type="entry name" value="SH3"/>
    <property type="match status" value="1"/>
</dbReference>
<evidence type="ECO:0000313" key="6">
    <source>
        <dbReference type="Proteomes" id="UP000054560"/>
    </source>
</evidence>
<dbReference type="PROSITE" id="PS50002">
    <property type="entry name" value="SH3"/>
    <property type="match status" value="1"/>
</dbReference>
<dbReference type="GO" id="GO:0006897">
    <property type="term" value="P:endocytosis"/>
    <property type="evidence" value="ECO:0007669"/>
    <property type="project" value="TreeGrafter"/>
</dbReference>
<evidence type="ECO:0000256" key="2">
    <source>
        <dbReference type="PROSITE-ProRule" id="PRU00192"/>
    </source>
</evidence>
<sequence>MADSQGAELHAASDKTSQIYAKLPSTQAIGKLDRVAAAGCSYVGLKATVRYDFVAEGPEELDLTKGQIVKILDMGADDGWWEGECEGDVGIFPESYVEIIEDYKPEPAIEHTSHLDPQDTAGSMGDGSSQTQLVTKPSVGIAPVMPARRENFGAADSLRKSYNPVNRMSSFVKMGAEEYILGNSRVIADVKDDMSIKAGPSWHDRKPFIVEIGAPRSEKKYHGMKSYISYTLTPSILGVATNLSVS</sequence>
<feature type="domain" description="SH3" evidence="4">
    <location>
        <begin position="42"/>
        <end position="102"/>
    </location>
</feature>
<dbReference type="SUPFAM" id="SSF50044">
    <property type="entry name" value="SH3-domain"/>
    <property type="match status" value="1"/>
</dbReference>